<dbReference type="Pfam" id="PF02779">
    <property type="entry name" value="Transket_pyr"/>
    <property type="match status" value="1"/>
</dbReference>
<dbReference type="InterPro" id="IPR029061">
    <property type="entry name" value="THDP-binding"/>
</dbReference>
<evidence type="ECO:0000259" key="5">
    <source>
        <dbReference type="SMART" id="SM00861"/>
    </source>
</evidence>
<dbReference type="Gene3D" id="3.40.50.11610">
    <property type="entry name" value="Multifunctional 2-oxoglutarate metabolism enzyme, C-terminal domain"/>
    <property type="match status" value="1"/>
</dbReference>
<protein>
    <submittedName>
        <fullName evidence="6">DNA, SC005</fullName>
    </submittedName>
</protein>
<dbReference type="EMBL" id="AP007151">
    <property type="protein sequence ID" value="BAE56129.1"/>
    <property type="molecule type" value="Genomic_DNA"/>
</dbReference>
<dbReference type="STRING" id="510516.Q2UQN6"/>
<gene>
    <name evidence="6" type="ORF">AO090005001171</name>
</gene>
<dbReference type="PANTHER" id="PTHR23152">
    <property type="entry name" value="2-OXOGLUTARATE DEHYDROGENASE"/>
    <property type="match status" value="1"/>
</dbReference>
<dbReference type="GO" id="GO:0006099">
    <property type="term" value="P:tricarboxylic acid cycle"/>
    <property type="evidence" value="ECO:0007669"/>
    <property type="project" value="TreeGrafter"/>
</dbReference>
<evidence type="ECO:0000256" key="4">
    <source>
        <dbReference type="ARBA" id="ARBA00023052"/>
    </source>
</evidence>
<dbReference type="VEuPathDB" id="FungiDB:AO090005001171"/>
<evidence type="ECO:0000313" key="6">
    <source>
        <dbReference type="EMBL" id="BAE56129.1"/>
    </source>
</evidence>
<dbReference type="GeneID" id="5990076"/>
<dbReference type="RefSeq" id="XP_023089254.1">
    <property type="nucleotide sequence ID" value="XM_023232911.1"/>
</dbReference>
<comment type="cofactor">
    <cofactor evidence="1">
        <name>thiamine diphosphate</name>
        <dbReference type="ChEBI" id="CHEBI:58937"/>
    </cofactor>
</comment>
<dbReference type="Gene3D" id="3.40.50.12470">
    <property type="match status" value="1"/>
</dbReference>
<evidence type="ECO:0000313" key="7">
    <source>
        <dbReference type="Proteomes" id="UP000006564"/>
    </source>
</evidence>
<proteinExistence type="inferred from homology"/>
<sequence>MGFEYGYSLADPNALVIWEAQFGDFANNAQCIIDNYIASSEEKWLQRSGVVLSLPHGYDGQGPEHTSARLERFLQLGNEDSRSFPSPEQLKRQYQDCNIQVVCMTSPANYFHVLRRQVHREFRKRMSSSSLTIVSYGRALIESST</sequence>
<keyword evidence="3" id="KW-0560">Oxidoreductase</keyword>
<dbReference type="InterPro" id="IPR005475">
    <property type="entry name" value="Transketolase-like_Pyr-bd"/>
</dbReference>
<comment type="similarity">
    <text evidence="2">Belongs to the alpha-ketoglutarate dehydrogenase family.</text>
</comment>
<dbReference type="GO" id="GO:0005739">
    <property type="term" value="C:mitochondrion"/>
    <property type="evidence" value="ECO:0007669"/>
    <property type="project" value="TreeGrafter"/>
</dbReference>
<name>Q2UQN6_ASPOR</name>
<keyword evidence="7" id="KW-1185">Reference proteome</keyword>
<evidence type="ECO:0000256" key="2">
    <source>
        <dbReference type="ARBA" id="ARBA00006936"/>
    </source>
</evidence>
<dbReference type="SUPFAM" id="SSF52518">
    <property type="entry name" value="Thiamin diphosphate-binding fold (THDP-binding)"/>
    <property type="match status" value="1"/>
</dbReference>
<dbReference type="PANTHER" id="PTHR23152:SF4">
    <property type="entry name" value="2-OXOADIPATE DEHYDROGENASE COMPLEX COMPONENT E1"/>
    <property type="match status" value="1"/>
</dbReference>
<dbReference type="AlphaFoldDB" id="Q2UQN6"/>
<dbReference type="SMART" id="SM00861">
    <property type="entry name" value="Transket_pyr"/>
    <property type="match status" value="1"/>
</dbReference>
<dbReference type="InterPro" id="IPR011603">
    <property type="entry name" value="2oxoglutarate_DH_E1"/>
</dbReference>
<accession>Q2UQN6</accession>
<keyword evidence="4" id="KW-0786">Thiamine pyrophosphate</keyword>
<dbReference type="Proteomes" id="UP000006564">
    <property type="component" value="Chromosome 1"/>
</dbReference>
<dbReference type="GO" id="GO:0045252">
    <property type="term" value="C:oxoglutarate dehydrogenase complex"/>
    <property type="evidence" value="ECO:0007669"/>
    <property type="project" value="TreeGrafter"/>
</dbReference>
<dbReference type="HOGENOM" id="CLU_149443_0_0_1"/>
<dbReference type="InterPro" id="IPR042179">
    <property type="entry name" value="KGD_C_sf"/>
</dbReference>
<dbReference type="GO" id="GO:0004591">
    <property type="term" value="F:oxoglutarate dehydrogenase (succinyl-transferring) activity"/>
    <property type="evidence" value="ECO:0007669"/>
    <property type="project" value="TreeGrafter"/>
</dbReference>
<feature type="domain" description="Transketolase-like pyrimidine-binding" evidence="5">
    <location>
        <begin position="1"/>
        <end position="134"/>
    </location>
</feature>
<organism evidence="6 7">
    <name type="scientific">Aspergillus oryzae (strain ATCC 42149 / RIB 40)</name>
    <name type="common">Yellow koji mold</name>
    <dbReference type="NCBI Taxonomy" id="510516"/>
    <lineage>
        <taxon>Eukaryota</taxon>
        <taxon>Fungi</taxon>
        <taxon>Dikarya</taxon>
        <taxon>Ascomycota</taxon>
        <taxon>Pezizomycotina</taxon>
        <taxon>Eurotiomycetes</taxon>
        <taxon>Eurotiomycetidae</taxon>
        <taxon>Eurotiales</taxon>
        <taxon>Aspergillaceae</taxon>
        <taxon>Aspergillus</taxon>
        <taxon>Aspergillus subgen. Circumdati</taxon>
    </lineage>
</organism>
<dbReference type="GO" id="GO:0030976">
    <property type="term" value="F:thiamine pyrophosphate binding"/>
    <property type="evidence" value="ECO:0007669"/>
    <property type="project" value="InterPro"/>
</dbReference>
<evidence type="ECO:0000256" key="1">
    <source>
        <dbReference type="ARBA" id="ARBA00001964"/>
    </source>
</evidence>
<evidence type="ECO:0000256" key="3">
    <source>
        <dbReference type="ARBA" id="ARBA00023002"/>
    </source>
</evidence>
<reference evidence="6 7" key="1">
    <citation type="journal article" date="2005" name="Nature">
        <title>Genome sequencing and analysis of Aspergillus oryzae.</title>
        <authorList>
            <person name="Machida M."/>
            <person name="Asai K."/>
            <person name="Sano M."/>
            <person name="Tanaka T."/>
            <person name="Kumagai T."/>
            <person name="Terai G."/>
            <person name="Kusumoto K."/>
            <person name="Arima T."/>
            <person name="Akita O."/>
            <person name="Kashiwagi Y."/>
            <person name="Abe K."/>
            <person name="Gomi K."/>
            <person name="Horiuchi H."/>
            <person name="Kitamoto K."/>
            <person name="Kobayashi T."/>
            <person name="Takeuchi M."/>
            <person name="Denning D.W."/>
            <person name="Galagan J.E."/>
            <person name="Nierman W.C."/>
            <person name="Yu J."/>
            <person name="Archer D.B."/>
            <person name="Bennett J.W."/>
            <person name="Bhatnagar D."/>
            <person name="Cleveland T.E."/>
            <person name="Fedorova N.D."/>
            <person name="Gotoh O."/>
            <person name="Horikawa H."/>
            <person name="Hosoyama A."/>
            <person name="Ichinomiya M."/>
            <person name="Igarashi R."/>
            <person name="Iwashita K."/>
            <person name="Juvvadi P.R."/>
            <person name="Kato M."/>
            <person name="Kato Y."/>
            <person name="Kin T."/>
            <person name="Kokubun A."/>
            <person name="Maeda H."/>
            <person name="Maeyama N."/>
            <person name="Maruyama J."/>
            <person name="Nagasaki H."/>
            <person name="Nakajima T."/>
            <person name="Oda K."/>
            <person name="Okada K."/>
            <person name="Paulsen I."/>
            <person name="Sakamoto K."/>
            <person name="Sawano T."/>
            <person name="Takahashi M."/>
            <person name="Takase K."/>
            <person name="Terabayashi Y."/>
            <person name="Wortman J."/>
            <person name="Yamada O."/>
            <person name="Yamagata Y."/>
            <person name="Anazawa H."/>
            <person name="Hata Y."/>
            <person name="Koide Y."/>
            <person name="Komori T."/>
            <person name="Koyama Y."/>
            <person name="Minetoki T."/>
            <person name="Suharnan S."/>
            <person name="Tanaka A."/>
            <person name="Isono K."/>
            <person name="Kuhara S."/>
            <person name="Ogasawara N."/>
            <person name="Kikuchi H."/>
        </authorList>
    </citation>
    <scope>NUCLEOTIDE SEQUENCE [LARGE SCALE GENOMIC DNA]</scope>
    <source>
        <strain evidence="7">ATCC 42149 / RIB 40</strain>
    </source>
</reference>
<dbReference type="KEGG" id="aor:AO090005001171"/>